<evidence type="ECO:0000256" key="3">
    <source>
        <dbReference type="ARBA" id="ARBA00012438"/>
    </source>
</evidence>
<dbReference type="AlphaFoldDB" id="A0A9E7AKK2"/>
<dbReference type="InterPro" id="IPR003661">
    <property type="entry name" value="HisK_dim/P_dom"/>
</dbReference>
<evidence type="ECO:0000313" key="11">
    <source>
        <dbReference type="Proteomes" id="UP000830236"/>
    </source>
</evidence>
<dbReference type="Gene3D" id="1.10.287.130">
    <property type="match status" value="1"/>
</dbReference>
<evidence type="ECO:0000256" key="7">
    <source>
        <dbReference type="SAM" id="Coils"/>
    </source>
</evidence>
<keyword evidence="5" id="KW-0418">Kinase</keyword>
<dbReference type="SUPFAM" id="SSF47384">
    <property type="entry name" value="Homodimeric domain of signal transducing histidine kinase"/>
    <property type="match status" value="1"/>
</dbReference>
<evidence type="ECO:0000256" key="4">
    <source>
        <dbReference type="ARBA" id="ARBA00022553"/>
    </source>
</evidence>
<dbReference type="PROSITE" id="PS50109">
    <property type="entry name" value="HIS_KIN"/>
    <property type="match status" value="1"/>
</dbReference>
<accession>A0A9E7AKK2</accession>
<dbReference type="PRINTS" id="PR00344">
    <property type="entry name" value="BCTRLSENSOR"/>
</dbReference>
<evidence type="ECO:0000256" key="2">
    <source>
        <dbReference type="ARBA" id="ARBA00004236"/>
    </source>
</evidence>
<dbReference type="InterPro" id="IPR003594">
    <property type="entry name" value="HATPase_dom"/>
</dbReference>
<organism evidence="10 11">
    <name type="scientific">Actinomyces graevenitzii</name>
    <dbReference type="NCBI Taxonomy" id="55565"/>
    <lineage>
        <taxon>Bacteria</taxon>
        <taxon>Bacillati</taxon>
        <taxon>Actinomycetota</taxon>
        <taxon>Actinomycetes</taxon>
        <taxon>Actinomycetales</taxon>
        <taxon>Actinomycetaceae</taxon>
        <taxon>Actinomyces</taxon>
    </lineage>
</organism>
<keyword evidence="7" id="KW-0175">Coiled coil</keyword>
<evidence type="ECO:0000256" key="1">
    <source>
        <dbReference type="ARBA" id="ARBA00000085"/>
    </source>
</evidence>
<dbReference type="InterPro" id="IPR000595">
    <property type="entry name" value="cNMP-bd_dom"/>
</dbReference>
<gene>
    <name evidence="10" type="ORF">M3I41_04610</name>
</gene>
<feature type="domain" description="Cyclic nucleotide-binding" evidence="8">
    <location>
        <begin position="157"/>
        <end position="269"/>
    </location>
</feature>
<proteinExistence type="predicted"/>
<keyword evidence="10" id="KW-0547">Nucleotide-binding</keyword>
<dbReference type="Pfam" id="PF02518">
    <property type="entry name" value="HATPase_c"/>
    <property type="match status" value="1"/>
</dbReference>
<dbReference type="InterPro" id="IPR036890">
    <property type="entry name" value="HATPase_C_sf"/>
</dbReference>
<dbReference type="EMBL" id="CP097095">
    <property type="protein sequence ID" value="UQF78907.1"/>
    <property type="molecule type" value="Genomic_DNA"/>
</dbReference>
<dbReference type="CDD" id="cd00038">
    <property type="entry name" value="CAP_ED"/>
    <property type="match status" value="1"/>
</dbReference>
<evidence type="ECO:0000259" key="9">
    <source>
        <dbReference type="PROSITE" id="PS50109"/>
    </source>
</evidence>
<dbReference type="SMART" id="SM00387">
    <property type="entry name" value="HATPase_c"/>
    <property type="match status" value="1"/>
</dbReference>
<comment type="subcellular location">
    <subcellularLocation>
        <location evidence="2">Cell membrane</location>
    </subcellularLocation>
</comment>
<evidence type="ECO:0000256" key="6">
    <source>
        <dbReference type="ARBA" id="ARBA00023012"/>
    </source>
</evidence>
<evidence type="ECO:0000313" key="10">
    <source>
        <dbReference type="EMBL" id="UQF78907.1"/>
    </source>
</evidence>
<dbReference type="InterPro" id="IPR036097">
    <property type="entry name" value="HisK_dim/P_sf"/>
</dbReference>
<dbReference type="GO" id="GO:0000155">
    <property type="term" value="F:phosphorelay sensor kinase activity"/>
    <property type="evidence" value="ECO:0007669"/>
    <property type="project" value="InterPro"/>
</dbReference>
<dbReference type="Proteomes" id="UP000830236">
    <property type="component" value="Chromosome"/>
</dbReference>
<evidence type="ECO:0000259" key="8">
    <source>
        <dbReference type="PROSITE" id="PS50042"/>
    </source>
</evidence>
<dbReference type="GO" id="GO:0005524">
    <property type="term" value="F:ATP binding"/>
    <property type="evidence" value="ECO:0007669"/>
    <property type="project" value="UniProtKB-KW"/>
</dbReference>
<protein>
    <recommendedName>
        <fullName evidence="3">histidine kinase</fullName>
        <ecNumber evidence="3">2.7.13.3</ecNumber>
    </recommendedName>
</protein>
<dbReference type="PANTHER" id="PTHR43065">
    <property type="entry name" value="SENSOR HISTIDINE KINASE"/>
    <property type="match status" value="1"/>
</dbReference>
<feature type="domain" description="Histidine kinase" evidence="9">
    <location>
        <begin position="344"/>
        <end position="641"/>
    </location>
</feature>
<dbReference type="Gene3D" id="2.60.120.10">
    <property type="entry name" value="Jelly Rolls"/>
    <property type="match status" value="1"/>
</dbReference>
<evidence type="ECO:0000256" key="5">
    <source>
        <dbReference type="ARBA" id="ARBA00022777"/>
    </source>
</evidence>
<keyword evidence="6" id="KW-0902">Two-component regulatory system</keyword>
<sequence>MAADTVTILVFGDNSHGIAQPLKVELAKAFPKLHVDPVLSIEQIDDYCAGLTELDHVAIAIATSEVANIDALISKARTHQHLSQTQWLVISDAKTHRDLTQATKDGILSAIISAPWTLPLLAGQVYSTMLRYLNGYSHKRIRELIGRPPDFAVQGPLLKGLSTDEREVVMKFLEGVERVLGRRPRIQVPPGTHLLTEGKPVAAVNLVLEGKVSLYRDARHGEVLAHLASSGPIIGLVSLARGENAFFSAVTTVNTTLVRLTTEQLQIVISNDPSIGSALTALAIGSLTRRLMRAEELHVENVTLAEDLEAQKQALARTNEDLRQTRAELVEQARFAMLGELSAGIAHELNNPVTALLRAAGHLAQDVDKVLSCANPEIARSGMHQGMHSQTLSTAVERQLTRELLPLVGDRNLTRTLVSAGVRDQAQVRELMRKAGAVEAFQNGARLGQSLRSVLAAGERVTELTQSLKGYARPDAQEGRPVDLRANIDDVLRLTAHRLRNVEVERNYEDVPEVLGFPAKLSQVWTNLIVNAAEAIDDEAEDLTAGQLPARGENKAHITITISNDSQGVHVTIEDNGPGIEPHMLEKIMEPHFTTKAGRVRFGLGMGMSIVRSIIADHGGHFSIDSHPGCTRMHVLLPLAGADNLFIAPLPTPSPQEEL</sequence>
<dbReference type="PANTHER" id="PTHR43065:SF48">
    <property type="entry name" value="HISTIDINE KINASE"/>
    <property type="match status" value="1"/>
</dbReference>
<dbReference type="SUPFAM" id="SSF51206">
    <property type="entry name" value="cAMP-binding domain-like"/>
    <property type="match status" value="1"/>
</dbReference>
<dbReference type="InterPro" id="IPR005467">
    <property type="entry name" value="His_kinase_dom"/>
</dbReference>
<dbReference type="CDD" id="cd00082">
    <property type="entry name" value="HisKA"/>
    <property type="match status" value="1"/>
</dbReference>
<keyword evidence="4" id="KW-0597">Phosphoprotein</keyword>
<keyword evidence="5" id="KW-0808">Transferase</keyword>
<reference evidence="10" key="1">
    <citation type="submission" date="2022-05" db="EMBL/GenBank/DDBJ databases">
        <title>Using nanopore sequencing to obtain complete genomes from saliva samples.</title>
        <authorList>
            <person name="Baker J.L."/>
        </authorList>
    </citation>
    <scope>NUCLEOTIDE SEQUENCE</scope>
    <source>
        <strain evidence="10">JCVI-JB-Ag32</strain>
    </source>
</reference>
<dbReference type="KEGG" id="agh:M3I41_04610"/>
<dbReference type="PROSITE" id="PS50042">
    <property type="entry name" value="CNMP_BINDING_3"/>
    <property type="match status" value="1"/>
</dbReference>
<comment type="catalytic activity">
    <reaction evidence="1">
        <text>ATP + protein L-histidine = ADP + protein N-phospho-L-histidine.</text>
        <dbReference type="EC" id="2.7.13.3"/>
    </reaction>
</comment>
<feature type="coiled-coil region" evidence="7">
    <location>
        <begin position="301"/>
        <end position="332"/>
    </location>
</feature>
<dbReference type="InterPro" id="IPR018490">
    <property type="entry name" value="cNMP-bd_dom_sf"/>
</dbReference>
<keyword evidence="10" id="KW-0067">ATP-binding</keyword>
<dbReference type="EC" id="2.7.13.3" evidence="3"/>
<dbReference type="InterPro" id="IPR014710">
    <property type="entry name" value="RmlC-like_jellyroll"/>
</dbReference>
<dbReference type="Pfam" id="PF00027">
    <property type="entry name" value="cNMP_binding"/>
    <property type="match status" value="1"/>
</dbReference>
<dbReference type="SUPFAM" id="SSF55874">
    <property type="entry name" value="ATPase domain of HSP90 chaperone/DNA topoisomerase II/histidine kinase"/>
    <property type="match status" value="1"/>
</dbReference>
<dbReference type="GO" id="GO:0005886">
    <property type="term" value="C:plasma membrane"/>
    <property type="evidence" value="ECO:0007669"/>
    <property type="project" value="UniProtKB-SubCell"/>
</dbReference>
<dbReference type="Gene3D" id="3.30.565.10">
    <property type="entry name" value="Histidine kinase-like ATPase, C-terminal domain"/>
    <property type="match status" value="1"/>
</dbReference>
<name>A0A9E7AKK2_9ACTO</name>
<dbReference type="InterPro" id="IPR004358">
    <property type="entry name" value="Sig_transdc_His_kin-like_C"/>
</dbReference>